<feature type="compositionally biased region" description="Polar residues" evidence="2">
    <location>
        <begin position="23"/>
        <end position="33"/>
    </location>
</feature>
<dbReference type="PROSITE" id="PS51257">
    <property type="entry name" value="PROKAR_LIPOPROTEIN"/>
    <property type="match status" value="1"/>
</dbReference>
<feature type="signal peptide" evidence="4">
    <location>
        <begin position="1"/>
        <end position="20"/>
    </location>
</feature>
<feature type="domain" description="Yeast cell wall synthesis Kre9/Knh1-like N-terminal" evidence="5">
    <location>
        <begin position="124"/>
        <end position="214"/>
    </location>
</feature>
<sequence>MKGTAGLLLYTFLLSQSCLSSLVQPSDTKSTPRVESLPDASGSLSSMRPEIQKRPTPPTPRVSIVRDNTENPPAPRIVETGTVPPPDQPTLTPSQPLHPPPRILSSKHRPMFFNDSPYDFTIVNPTDGTQWEIGTKVVIRWELLRTLGSPQSDRKVRLQLLLKEKVISNLTDSVDTHDNQFIWLVPTNLRTNKNYYLRIGTRQHDYSYSRIFEIRGLPFVEGELSEPETLDEPSVNMKSLGDNKPSKSSPPGNNNLISFSVRISPGGIPTLLILLLMPLYQNHFIAIVPLIFLIPLILD</sequence>
<feature type="transmembrane region" description="Helical" evidence="3">
    <location>
        <begin position="271"/>
        <end position="298"/>
    </location>
</feature>
<evidence type="ECO:0000256" key="3">
    <source>
        <dbReference type="SAM" id="Phobius"/>
    </source>
</evidence>
<name>A0ABR2VZ68_9FUNG</name>
<keyword evidence="3" id="KW-1133">Transmembrane helix</keyword>
<dbReference type="Proteomes" id="UP001479436">
    <property type="component" value="Unassembled WGS sequence"/>
</dbReference>
<accession>A0ABR2VZ68</accession>
<keyword evidence="3" id="KW-0472">Membrane</keyword>
<dbReference type="InterPro" id="IPR018466">
    <property type="entry name" value="Kre9/Knh1-like_N"/>
</dbReference>
<proteinExistence type="predicted"/>
<evidence type="ECO:0000256" key="1">
    <source>
        <dbReference type="ARBA" id="ARBA00022729"/>
    </source>
</evidence>
<dbReference type="Pfam" id="PF10342">
    <property type="entry name" value="Kre9_KNH"/>
    <property type="match status" value="1"/>
</dbReference>
<keyword evidence="1 4" id="KW-0732">Signal</keyword>
<organism evidence="6 7">
    <name type="scientific">Basidiobolus ranarum</name>
    <dbReference type="NCBI Taxonomy" id="34480"/>
    <lineage>
        <taxon>Eukaryota</taxon>
        <taxon>Fungi</taxon>
        <taxon>Fungi incertae sedis</taxon>
        <taxon>Zoopagomycota</taxon>
        <taxon>Entomophthoromycotina</taxon>
        <taxon>Basidiobolomycetes</taxon>
        <taxon>Basidiobolales</taxon>
        <taxon>Basidiobolaceae</taxon>
        <taxon>Basidiobolus</taxon>
    </lineage>
</organism>
<comment type="caution">
    <text evidence="6">The sequence shown here is derived from an EMBL/GenBank/DDBJ whole genome shotgun (WGS) entry which is preliminary data.</text>
</comment>
<keyword evidence="7" id="KW-1185">Reference proteome</keyword>
<evidence type="ECO:0000259" key="5">
    <source>
        <dbReference type="Pfam" id="PF10342"/>
    </source>
</evidence>
<reference evidence="6 7" key="1">
    <citation type="submission" date="2023-04" db="EMBL/GenBank/DDBJ databases">
        <title>Genome of Basidiobolus ranarum AG-B5.</title>
        <authorList>
            <person name="Stajich J.E."/>
            <person name="Carter-House D."/>
            <person name="Gryganskyi A."/>
        </authorList>
    </citation>
    <scope>NUCLEOTIDE SEQUENCE [LARGE SCALE GENOMIC DNA]</scope>
    <source>
        <strain evidence="6 7">AG-B5</strain>
    </source>
</reference>
<evidence type="ECO:0000256" key="4">
    <source>
        <dbReference type="SAM" id="SignalP"/>
    </source>
</evidence>
<dbReference type="EMBL" id="JASJQH010007306">
    <property type="protein sequence ID" value="KAK9711028.1"/>
    <property type="molecule type" value="Genomic_DNA"/>
</dbReference>
<gene>
    <name evidence="6" type="ORF">K7432_008077</name>
</gene>
<protein>
    <recommendedName>
        <fullName evidence="5">Yeast cell wall synthesis Kre9/Knh1-like N-terminal domain-containing protein</fullName>
    </recommendedName>
</protein>
<keyword evidence="3" id="KW-0812">Transmembrane</keyword>
<feature type="region of interest" description="Disordered" evidence="2">
    <location>
        <begin position="225"/>
        <end position="251"/>
    </location>
</feature>
<evidence type="ECO:0000256" key="2">
    <source>
        <dbReference type="SAM" id="MobiDB-lite"/>
    </source>
</evidence>
<feature type="chain" id="PRO_5045044489" description="Yeast cell wall synthesis Kre9/Knh1-like N-terminal domain-containing protein" evidence="4">
    <location>
        <begin position="21"/>
        <end position="299"/>
    </location>
</feature>
<evidence type="ECO:0000313" key="6">
    <source>
        <dbReference type="EMBL" id="KAK9711028.1"/>
    </source>
</evidence>
<feature type="region of interest" description="Disordered" evidence="2">
    <location>
        <begin position="22"/>
        <end position="99"/>
    </location>
</feature>
<evidence type="ECO:0000313" key="7">
    <source>
        <dbReference type="Proteomes" id="UP001479436"/>
    </source>
</evidence>